<dbReference type="PANTHER" id="PTHR45691:SF6">
    <property type="entry name" value="PROTEIN DIAPHANOUS"/>
    <property type="match status" value="1"/>
</dbReference>
<dbReference type="SMART" id="SM01140">
    <property type="entry name" value="Drf_GBD"/>
    <property type="match status" value="1"/>
</dbReference>
<evidence type="ECO:0000256" key="1">
    <source>
        <dbReference type="SAM" id="Coils"/>
    </source>
</evidence>
<gene>
    <name evidence="5" type="ORF">FDP41_007923</name>
</gene>
<feature type="compositionally biased region" description="Pro residues" evidence="2">
    <location>
        <begin position="630"/>
        <end position="680"/>
    </location>
</feature>
<keyword evidence="1" id="KW-0175">Coiled coil</keyword>
<dbReference type="Pfam" id="PF02181">
    <property type="entry name" value="FH2"/>
    <property type="match status" value="2"/>
</dbReference>
<feature type="domain" description="GBD/FH3" evidence="3">
    <location>
        <begin position="69"/>
        <end position="445"/>
    </location>
</feature>
<dbReference type="GO" id="GO:0030041">
    <property type="term" value="P:actin filament polymerization"/>
    <property type="evidence" value="ECO:0007669"/>
    <property type="project" value="TreeGrafter"/>
</dbReference>
<dbReference type="VEuPathDB" id="AmoebaDB:FDP41_007923"/>
<feature type="compositionally biased region" description="Basic and acidic residues" evidence="2">
    <location>
        <begin position="864"/>
        <end position="885"/>
    </location>
</feature>
<evidence type="ECO:0000313" key="6">
    <source>
        <dbReference type="Proteomes" id="UP000444721"/>
    </source>
</evidence>
<evidence type="ECO:0000259" key="4">
    <source>
        <dbReference type="PROSITE" id="PS51444"/>
    </source>
</evidence>
<feature type="compositionally biased region" description="Basic and acidic residues" evidence="2">
    <location>
        <begin position="1165"/>
        <end position="1189"/>
    </location>
</feature>
<dbReference type="InterPro" id="IPR051412">
    <property type="entry name" value="Formin_Homology_Diaphanous_sf"/>
</dbReference>
<dbReference type="InterPro" id="IPR010473">
    <property type="entry name" value="GTPase-bd"/>
</dbReference>
<evidence type="ECO:0000313" key="5">
    <source>
        <dbReference type="EMBL" id="KAF0984008.1"/>
    </source>
</evidence>
<keyword evidence="6" id="KW-1185">Reference proteome</keyword>
<dbReference type="GO" id="GO:0031267">
    <property type="term" value="F:small GTPase binding"/>
    <property type="evidence" value="ECO:0007669"/>
    <property type="project" value="InterPro"/>
</dbReference>
<dbReference type="PANTHER" id="PTHR45691">
    <property type="entry name" value="PROTEIN DIAPHANOUS"/>
    <property type="match status" value="1"/>
</dbReference>
<feature type="compositionally biased region" description="Basic and acidic residues" evidence="2">
    <location>
        <begin position="558"/>
        <end position="610"/>
    </location>
</feature>
<feature type="region of interest" description="Disordered" evidence="2">
    <location>
        <begin position="558"/>
        <end position="808"/>
    </location>
</feature>
<dbReference type="VEuPathDB" id="AmoebaDB:NfTy_004870"/>
<dbReference type="SUPFAM" id="SSF101447">
    <property type="entry name" value="Formin homology 2 domain (FH2 domain)"/>
    <property type="match status" value="1"/>
</dbReference>
<feature type="coiled-coil region" evidence="1">
    <location>
        <begin position="350"/>
        <end position="377"/>
    </location>
</feature>
<dbReference type="OMA" id="IFEMEDM"/>
<dbReference type="GO" id="GO:0003779">
    <property type="term" value="F:actin binding"/>
    <property type="evidence" value="ECO:0007669"/>
    <property type="project" value="InterPro"/>
</dbReference>
<feature type="compositionally biased region" description="Pro residues" evidence="2">
    <location>
        <begin position="694"/>
        <end position="793"/>
    </location>
</feature>
<dbReference type="InterPro" id="IPR042201">
    <property type="entry name" value="FH2_Formin_sf"/>
</dbReference>
<dbReference type="PROSITE" id="PS51444">
    <property type="entry name" value="FH2"/>
    <property type="match status" value="1"/>
</dbReference>
<dbReference type="VEuPathDB" id="AmoebaDB:NF0037740"/>
<comment type="caution">
    <text evidence="5">The sequence shown here is derived from an EMBL/GenBank/DDBJ whole genome shotgun (WGS) entry which is preliminary data.</text>
</comment>
<dbReference type="GeneID" id="68115141"/>
<organism evidence="5 6">
    <name type="scientific">Naegleria fowleri</name>
    <name type="common">Brain eating amoeba</name>
    <dbReference type="NCBI Taxonomy" id="5763"/>
    <lineage>
        <taxon>Eukaryota</taxon>
        <taxon>Discoba</taxon>
        <taxon>Heterolobosea</taxon>
        <taxon>Tetramitia</taxon>
        <taxon>Eutetramitia</taxon>
        <taxon>Vahlkampfiidae</taxon>
        <taxon>Naegleria</taxon>
    </lineage>
</organism>
<dbReference type="SUPFAM" id="SSF48371">
    <property type="entry name" value="ARM repeat"/>
    <property type="match status" value="1"/>
</dbReference>
<evidence type="ECO:0000256" key="2">
    <source>
        <dbReference type="SAM" id="MobiDB-lite"/>
    </source>
</evidence>
<dbReference type="RefSeq" id="XP_044568721.1">
    <property type="nucleotide sequence ID" value="XM_044711721.1"/>
</dbReference>
<feature type="region of interest" description="Disordered" evidence="2">
    <location>
        <begin position="862"/>
        <end position="885"/>
    </location>
</feature>
<feature type="coiled-coil region" evidence="1">
    <location>
        <begin position="1058"/>
        <end position="1085"/>
    </location>
</feature>
<sequence>MLNKLKGVISNNNTVGSVENQINSTAKSAKEQVKKKLKQERRNKKTTERTNIWSDESSVVSYCGSGTLPPNITPDLVDEKYMQMLVEIGVSDEVREYESTTKSTLAKWNECQRYEQSKHESDEQENNEQSVEELVSGWEQRGYDLQTLETIHVLIRTAPTNWVHHFSIHKGIRAIGECLALTNVLGKKRDQEELQKQALCVSSLRALVNTTIGADEFLSETEAVKNLALILDTYNINTASQCLRILAILCGWSLQGFSLVMSAFNHYKLVKREKKRFFDIVQRVQETRDLEYKLSVMILMNALLTNAPDEGSKSLIKKEMRNLGMVELVDELKNELANSLYGGNENEDTLVELGKQIEKFEDKMSDLGDEHAVLKDLSDPTEIVKLLNMMLNEASMTSMLNVLQRLLNIVLKMKEGALDRETVMEAWKNMLTLVKRSLKQSRETGDVEYWTNLEIKLEEQVRLNQSQIIDLEDSQYKFKQEQNERLQGKEFEAAQKEKQMRDIYDRLENEKKTIQQEYDLNQRKIEEIKQEIEAVLKEIQEAEESKSKLVSEQETWKKKLESDKDSQDDNIKNQLKELTDETDKVEKTGKEKLQKLKTEHQKLEANEKSLQEAISSIQKEIDSIKKNPIKVPPSTPPPSLTDNVPPPPGSTGFVPPPPPGMGGNVPPPPGSSGFVPPPPGSTDNQIDVSGGGNVPPPPGTTGFVPPPPGMGGNVPPPPGMDGSVPPPPGSTGSVPPPPGMGGVPPPPGMGGNVPPPPGMGSIPPPPGMGGVPPPPGMGGVPPPPGMTGVPMPPGVRGGIGGGASALPTLPDKAPKEATRNVHFDQINKTTLNNTVFMTKGIASKTNKIIEEIDLDQLTSCFSTKKKEDPGKDAKPSDKKKEVKSMLDPKRSYAVSLQLGSLRGTSYEQLKKAIIVMDEKVVTADNIGTVKQIAPEQEEIDTVNTYDGPLDELAEPDKFFKVMDGIPNLKGRLDAWEFKFKFPDISGKIRPDIQNLTLACKEMQNSKGFIRLLSIILAIGDGKSSLLQYIVKFVQEKEPEVAKFDTELEHVQAATRVNISTLEEDLEELRKGQNILQTQIQKAQEDALENDGFVEKMLPFAEKVENTIIKIKEDMDVMKSHLEEVAELYNESKDDLLKEPDKFFQMIDAFVQQFKQAAEKNVQQQKADEKKKKAEEEKLKKEKLKEELKKGGTTSTRLGGTSTTAGSSNTKPSGIGMFGQSVALKARKRGDDLQGGNLDAGSLNAAFVKK</sequence>
<dbReference type="Gene3D" id="1.20.58.2220">
    <property type="entry name" value="Formin, FH2 domain"/>
    <property type="match status" value="2"/>
</dbReference>
<dbReference type="InterPro" id="IPR011989">
    <property type="entry name" value="ARM-like"/>
</dbReference>
<dbReference type="Proteomes" id="UP000444721">
    <property type="component" value="Unassembled WGS sequence"/>
</dbReference>
<feature type="region of interest" description="Disordered" evidence="2">
    <location>
        <begin position="22"/>
        <end position="50"/>
    </location>
</feature>
<feature type="compositionally biased region" description="Basic residues" evidence="2">
    <location>
        <begin position="35"/>
        <end position="44"/>
    </location>
</feature>
<dbReference type="Pfam" id="PF06367">
    <property type="entry name" value="Drf_FH3"/>
    <property type="match status" value="1"/>
</dbReference>
<dbReference type="InterPro" id="IPR016024">
    <property type="entry name" value="ARM-type_fold"/>
</dbReference>
<dbReference type="AlphaFoldDB" id="A0A6A5CEY8"/>
<name>A0A6A5CEY8_NAEFO</name>
<dbReference type="Gene3D" id="1.25.10.10">
    <property type="entry name" value="Leucine-rich Repeat Variant"/>
    <property type="match status" value="1"/>
</dbReference>
<feature type="compositionally biased region" description="Low complexity" evidence="2">
    <location>
        <begin position="1190"/>
        <end position="1209"/>
    </location>
</feature>
<feature type="region of interest" description="Disordered" evidence="2">
    <location>
        <begin position="1162"/>
        <end position="1215"/>
    </location>
</feature>
<evidence type="ECO:0008006" key="7">
    <source>
        <dbReference type="Google" id="ProtNLM"/>
    </source>
</evidence>
<dbReference type="InterPro" id="IPR010472">
    <property type="entry name" value="FH3_dom"/>
</dbReference>
<proteinExistence type="predicted"/>
<dbReference type="OrthoDB" id="26518at2759"/>
<dbReference type="SMART" id="SM01139">
    <property type="entry name" value="Drf_FH3"/>
    <property type="match status" value="1"/>
</dbReference>
<accession>A0A6A5CEY8</accession>
<dbReference type="PROSITE" id="PS51232">
    <property type="entry name" value="GBD_FH3"/>
    <property type="match status" value="1"/>
</dbReference>
<evidence type="ECO:0000259" key="3">
    <source>
        <dbReference type="PROSITE" id="PS51232"/>
    </source>
</evidence>
<dbReference type="SMART" id="SM00498">
    <property type="entry name" value="FH2"/>
    <property type="match status" value="1"/>
</dbReference>
<protein>
    <recommendedName>
        <fullName evidence="7">FH2 domain-containing protein</fullName>
    </recommendedName>
</protein>
<feature type="domain" description="FH2" evidence="4">
    <location>
        <begin position="808"/>
        <end position="1179"/>
    </location>
</feature>
<dbReference type="Pfam" id="PF06371">
    <property type="entry name" value="Drf_GBD"/>
    <property type="match status" value="1"/>
</dbReference>
<reference evidence="5 6" key="1">
    <citation type="journal article" date="2019" name="Sci. Rep.">
        <title>Nanopore sequencing improves the draft genome of the human pathogenic amoeba Naegleria fowleri.</title>
        <authorList>
            <person name="Liechti N."/>
            <person name="Schurch N."/>
            <person name="Bruggmann R."/>
            <person name="Wittwer M."/>
        </authorList>
    </citation>
    <scope>NUCLEOTIDE SEQUENCE [LARGE SCALE GENOMIC DNA]</scope>
    <source>
        <strain evidence="5 6">ATCC 30894</strain>
    </source>
</reference>
<dbReference type="GO" id="GO:0005884">
    <property type="term" value="C:actin filament"/>
    <property type="evidence" value="ECO:0007669"/>
    <property type="project" value="TreeGrafter"/>
</dbReference>
<dbReference type="EMBL" id="VFQX01000004">
    <property type="protein sequence ID" value="KAF0984008.1"/>
    <property type="molecule type" value="Genomic_DNA"/>
</dbReference>
<dbReference type="InterPro" id="IPR015425">
    <property type="entry name" value="FH2_Formin"/>
</dbReference>
<dbReference type="InterPro" id="IPR014768">
    <property type="entry name" value="GBD/FH3_dom"/>
</dbReference>